<dbReference type="EMBL" id="JBHSCW010000011">
    <property type="protein sequence ID" value="MFC4353174.1"/>
    <property type="molecule type" value="Genomic_DNA"/>
</dbReference>
<gene>
    <name evidence="2" type="ORF">ACFOW6_16615</name>
</gene>
<comment type="caution">
    <text evidence="2">The sequence shown here is derived from an EMBL/GenBank/DDBJ whole genome shotgun (WGS) entry which is preliminary data.</text>
</comment>
<feature type="coiled-coil region" evidence="1">
    <location>
        <begin position="37"/>
        <end position="125"/>
    </location>
</feature>
<dbReference type="RefSeq" id="WP_382423549.1">
    <property type="nucleotide sequence ID" value="NZ_JBHSCW010000011.1"/>
</dbReference>
<sequence length="193" mass="21373">MTMTSTDISKKIRAVNDELRSREAEFDTRSAEVADGVEGAGKKITEVNAEIERLKLERRILERALQKAEEAETAERVRLEAQECERHFSAAQANAKTLLQTAEKADNLLSELNVVLDELTNQEKAVWSELRLAKKPPGNTTVGRRGVADRASTLVTAMANGQFVYLHDKRGIADFVSIGWAYLLEGSGEKDAN</sequence>
<dbReference type="Proteomes" id="UP001595799">
    <property type="component" value="Unassembled WGS sequence"/>
</dbReference>
<keyword evidence="1" id="KW-0175">Coiled coil</keyword>
<proteinExistence type="predicted"/>
<evidence type="ECO:0000256" key="1">
    <source>
        <dbReference type="SAM" id="Coils"/>
    </source>
</evidence>
<accession>A0ABV8UPY3</accession>
<organism evidence="2 3">
    <name type="scientific">Fodinicurvata halophila</name>
    <dbReference type="NCBI Taxonomy" id="1419723"/>
    <lineage>
        <taxon>Bacteria</taxon>
        <taxon>Pseudomonadati</taxon>
        <taxon>Pseudomonadota</taxon>
        <taxon>Alphaproteobacteria</taxon>
        <taxon>Rhodospirillales</taxon>
        <taxon>Rhodovibrionaceae</taxon>
        <taxon>Fodinicurvata</taxon>
    </lineage>
</organism>
<evidence type="ECO:0000313" key="3">
    <source>
        <dbReference type="Proteomes" id="UP001595799"/>
    </source>
</evidence>
<reference evidence="3" key="1">
    <citation type="journal article" date="2019" name="Int. J. Syst. Evol. Microbiol.">
        <title>The Global Catalogue of Microorganisms (GCM) 10K type strain sequencing project: providing services to taxonomists for standard genome sequencing and annotation.</title>
        <authorList>
            <consortium name="The Broad Institute Genomics Platform"/>
            <consortium name="The Broad Institute Genome Sequencing Center for Infectious Disease"/>
            <person name="Wu L."/>
            <person name="Ma J."/>
        </authorList>
    </citation>
    <scope>NUCLEOTIDE SEQUENCE [LARGE SCALE GENOMIC DNA]</scope>
    <source>
        <strain evidence="3">CECT 8472</strain>
    </source>
</reference>
<keyword evidence="3" id="KW-1185">Reference proteome</keyword>
<name>A0ABV8UPY3_9PROT</name>
<evidence type="ECO:0000313" key="2">
    <source>
        <dbReference type="EMBL" id="MFC4353174.1"/>
    </source>
</evidence>
<protein>
    <submittedName>
        <fullName evidence="2">Uncharacterized protein</fullName>
    </submittedName>
</protein>